<dbReference type="RefSeq" id="WP_311160947.1">
    <property type="nucleotide sequence ID" value="NZ_JAVQLW010000001.1"/>
</dbReference>
<evidence type="ECO:0000256" key="8">
    <source>
        <dbReference type="ARBA" id="ARBA00023306"/>
    </source>
</evidence>
<evidence type="ECO:0000256" key="4">
    <source>
        <dbReference type="ARBA" id="ARBA00022618"/>
    </source>
</evidence>
<evidence type="ECO:0000256" key="9">
    <source>
        <dbReference type="HAMAP-Rule" id="MF_00911"/>
    </source>
</evidence>
<evidence type="ECO:0000259" key="11">
    <source>
        <dbReference type="PROSITE" id="PS51779"/>
    </source>
</evidence>
<evidence type="ECO:0000256" key="5">
    <source>
        <dbReference type="ARBA" id="ARBA00022692"/>
    </source>
</evidence>
<feature type="region of interest" description="Disordered" evidence="10">
    <location>
        <begin position="316"/>
        <end position="344"/>
    </location>
</feature>
<keyword evidence="7 9" id="KW-0472">Membrane</keyword>
<feature type="transmembrane region" description="Helical" evidence="9">
    <location>
        <begin position="59"/>
        <end position="77"/>
    </location>
</feature>
<evidence type="ECO:0000313" key="12">
    <source>
        <dbReference type="EMBL" id="MDS9468679.1"/>
    </source>
</evidence>
<dbReference type="HAMAP" id="MF_00911">
    <property type="entry name" value="FtsQ_subfam"/>
    <property type="match status" value="1"/>
</dbReference>
<dbReference type="Pfam" id="PF03799">
    <property type="entry name" value="FtsQ_DivIB_C"/>
    <property type="match status" value="1"/>
</dbReference>
<comment type="caution">
    <text evidence="12">The sequence shown here is derived from an EMBL/GenBank/DDBJ whole genome shotgun (WGS) entry which is preliminary data.</text>
</comment>
<protein>
    <recommendedName>
        <fullName evidence="9">Cell division protein FtsQ</fullName>
    </recommendedName>
</protein>
<dbReference type="InterPro" id="IPR026579">
    <property type="entry name" value="FtsQ"/>
</dbReference>
<dbReference type="PANTHER" id="PTHR35851">
    <property type="entry name" value="CELL DIVISION PROTEIN FTSQ"/>
    <property type="match status" value="1"/>
</dbReference>
<dbReference type="PANTHER" id="PTHR35851:SF1">
    <property type="entry name" value="CELL DIVISION PROTEIN FTSQ"/>
    <property type="match status" value="1"/>
</dbReference>
<evidence type="ECO:0000313" key="13">
    <source>
        <dbReference type="Proteomes" id="UP001269144"/>
    </source>
</evidence>
<evidence type="ECO:0000256" key="10">
    <source>
        <dbReference type="SAM" id="MobiDB-lite"/>
    </source>
</evidence>
<name>A0ABU2HWK5_9RHOB</name>
<keyword evidence="8 9" id="KW-0131">Cell cycle</keyword>
<keyword evidence="13" id="KW-1185">Reference proteome</keyword>
<evidence type="ECO:0000256" key="2">
    <source>
        <dbReference type="ARBA" id="ARBA00022475"/>
    </source>
</evidence>
<sequence>MQGLNPFRQDQEPGRPVPVRHAPSRPMPQGKAAGRRDPAPSRLAYRLNRMMLRPLIRRLVRIGLPAFLAAMVAGIWLSDDTRRANLSSGIDGMVDKVQHRDAFMVHSLEIEGASDAVTKGLGAMLPVDLPASSFDIDLEKLRERVLKLDAVAAIELRIKPGGILSAVVTERVPAVLWRHPRGVELLDKTGHRVASVTARDVRADLPLIAGEGADRAAAEALALIDAAGPILPRLRGLERIGERRWDVVLDRGQRIMLPEDGALRAFERAMGLDQAQSLLSRDVDVVDLRREARPVLRIGLEAQNAIRRARGQVELGADGKPLDTKTGSAAGAARTDTGTQAKKT</sequence>
<evidence type="ECO:0000256" key="3">
    <source>
        <dbReference type="ARBA" id="ARBA00022519"/>
    </source>
</evidence>
<feature type="region of interest" description="Disordered" evidence="10">
    <location>
        <begin position="1"/>
        <end position="40"/>
    </location>
</feature>
<dbReference type="EMBL" id="JAVQLW010000001">
    <property type="protein sequence ID" value="MDS9468679.1"/>
    <property type="molecule type" value="Genomic_DNA"/>
</dbReference>
<feature type="domain" description="POTRA" evidence="11">
    <location>
        <begin position="103"/>
        <end position="171"/>
    </location>
</feature>
<keyword evidence="5 9" id="KW-0812">Transmembrane</keyword>
<dbReference type="PROSITE" id="PS51779">
    <property type="entry name" value="POTRA"/>
    <property type="match status" value="1"/>
</dbReference>
<dbReference type="InterPro" id="IPR034746">
    <property type="entry name" value="POTRA"/>
</dbReference>
<comment type="similarity">
    <text evidence="9">Belongs to the FtsQ/DivIB family. FtsQ subfamily.</text>
</comment>
<keyword evidence="4 9" id="KW-0132">Cell division</keyword>
<keyword evidence="3 9" id="KW-0997">Cell inner membrane</keyword>
<proteinExistence type="inferred from homology"/>
<accession>A0ABU2HWK5</accession>
<dbReference type="Proteomes" id="UP001269144">
    <property type="component" value="Unassembled WGS sequence"/>
</dbReference>
<comment type="subcellular location">
    <subcellularLocation>
        <location evidence="9">Cell inner membrane</location>
        <topology evidence="9">Single-pass type II membrane protein</topology>
    </subcellularLocation>
    <subcellularLocation>
        <location evidence="1">Membrane</location>
    </subcellularLocation>
    <text evidence="9">Localizes to the division septum.</text>
</comment>
<comment type="function">
    <text evidence="9">Essential cell division protein.</text>
</comment>
<keyword evidence="2 9" id="KW-1003">Cell membrane</keyword>
<dbReference type="GO" id="GO:0051301">
    <property type="term" value="P:cell division"/>
    <property type="evidence" value="ECO:0007669"/>
    <property type="project" value="UniProtKB-KW"/>
</dbReference>
<evidence type="ECO:0000256" key="6">
    <source>
        <dbReference type="ARBA" id="ARBA00022989"/>
    </source>
</evidence>
<reference evidence="13" key="1">
    <citation type="submission" date="2023-07" db="EMBL/GenBank/DDBJ databases">
        <title>Paracoccus sp. MBLB3053 whole genome sequence.</title>
        <authorList>
            <person name="Hwang C.Y."/>
            <person name="Cho E.-S."/>
            <person name="Seo M.-J."/>
        </authorList>
    </citation>
    <scope>NUCLEOTIDE SEQUENCE [LARGE SCALE GENOMIC DNA]</scope>
    <source>
        <strain evidence="13">MBLB3053</strain>
    </source>
</reference>
<evidence type="ECO:0000256" key="1">
    <source>
        <dbReference type="ARBA" id="ARBA00004370"/>
    </source>
</evidence>
<organism evidence="12 13">
    <name type="scientific">Paracoccus aurantius</name>
    <dbReference type="NCBI Taxonomy" id="3073814"/>
    <lineage>
        <taxon>Bacteria</taxon>
        <taxon>Pseudomonadati</taxon>
        <taxon>Pseudomonadota</taxon>
        <taxon>Alphaproteobacteria</taxon>
        <taxon>Rhodobacterales</taxon>
        <taxon>Paracoccaceae</taxon>
        <taxon>Paracoccus</taxon>
    </lineage>
</organism>
<gene>
    <name evidence="9" type="primary">ftsQ</name>
    <name evidence="12" type="ORF">RGQ15_14020</name>
</gene>
<evidence type="ECO:0000256" key="7">
    <source>
        <dbReference type="ARBA" id="ARBA00023136"/>
    </source>
</evidence>
<dbReference type="InterPro" id="IPR005548">
    <property type="entry name" value="Cell_div_FtsQ/DivIB_C"/>
</dbReference>
<keyword evidence="6 9" id="KW-1133">Transmembrane helix</keyword>